<name>A0A385AH84_LATCU</name>
<feature type="compositionally biased region" description="Polar residues" evidence="1">
    <location>
        <begin position="128"/>
        <end position="147"/>
    </location>
</feature>
<feature type="compositionally biased region" description="Low complexity" evidence="1">
    <location>
        <begin position="89"/>
        <end position="98"/>
    </location>
</feature>
<feature type="region of interest" description="Disordered" evidence="1">
    <location>
        <begin position="59"/>
        <end position="113"/>
    </location>
</feature>
<organism evidence="2 3">
    <name type="scientific">Latilactobacillus curvatus</name>
    <name type="common">Lactobacillus curvatus</name>
    <dbReference type="NCBI Taxonomy" id="28038"/>
    <lineage>
        <taxon>Bacteria</taxon>
        <taxon>Bacillati</taxon>
        <taxon>Bacillota</taxon>
        <taxon>Bacilli</taxon>
        <taxon>Lactobacillales</taxon>
        <taxon>Lactobacillaceae</taxon>
        <taxon>Latilactobacillus</taxon>
    </lineage>
</organism>
<feature type="region of interest" description="Disordered" evidence="1">
    <location>
        <begin position="128"/>
        <end position="190"/>
    </location>
</feature>
<protein>
    <submittedName>
        <fullName evidence="2">Uncharacterized protein</fullName>
    </submittedName>
</protein>
<gene>
    <name evidence="2" type="ORF">DT351_10445</name>
</gene>
<dbReference type="RefSeq" id="WP_116843772.1">
    <property type="nucleotide sequence ID" value="NZ_CP031003.1"/>
</dbReference>
<dbReference type="EMBL" id="CP031003">
    <property type="protein sequence ID" value="AXN36716.1"/>
    <property type="molecule type" value="Genomic_DNA"/>
</dbReference>
<accession>A0A385AH84</accession>
<proteinExistence type="predicted"/>
<sequence>MKTGKTLLSLTVLSLSVYRFSQTFLVQQVQRVEAATVEMDKKAADEPIAGGEINITVKNYPTKTVTPDPDVKPDPGPNTDTGKPEINEEQPTQQEQPTANKTVGPNIRPDQTPIFSVPLADLLQSEQVASKQETPTLAAATNQTDSLPDTVRASKHSAKQSVTNQSDDSDETTSTDSKDKHRKHHAQVEKDIVAFQNNSGTPAPGGSGATTQVGVVFGELAGRSLFAVR</sequence>
<dbReference type="AlphaFoldDB" id="A0A385AH84"/>
<evidence type="ECO:0000313" key="3">
    <source>
        <dbReference type="Proteomes" id="UP000257607"/>
    </source>
</evidence>
<evidence type="ECO:0000313" key="2">
    <source>
        <dbReference type="EMBL" id="AXN36716.1"/>
    </source>
</evidence>
<evidence type="ECO:0000256" key="1">
    <source>
        <dbReference type="SAM" id="MobiDB-lite"/>
    </source>
</evidence>
<reference evidence="2 3" key="1">
    <citation type="submission" date="2018-07" db="EMBL/GenBank/DDBJ databases">
        <title>Lactobacillus curvatus genome sequence.</title>
        <authorList>
            <person name="Prechtl R."/>
        </authorList>
    </citation>
    <scope>NUCLEOTIDE SEQUENCE [LARGE SCALE GENOMIC DNA]</scope>
    <source>
        <strain evidence="2 3">TMW 1.1928</strain>
    </source>
</reference>
<dbReference type="Proteomes" id="UP000257607">
    <property type="component" value="Chromosome"/>
</dbReference>